<organism evidence="3 4">
    <name type="scientific">Pigmentiphaga litoralis</name>
    <dbReference type="NCBI Taxonomy" id="516702"/>
    <lineage>
        <taxon>Bacteria</taxon>
        <taxon>Pseudomonadati</taxon>
        <taxon>Pseudomonadota</taxon>
        <taxon>Betaproteobacteria</taxon>
        <taxon>Burkholderiales</taxon>
        <taxon>Alcaligenaceae</taxon>
        <taxon>Pigmentiphaga</taxon>
    </lineage>
</organism>
<comment type="caution">
    <text evidence="3">The sequence shown here is derived from an EMBL/GenBank/DDBJ whole genome shotgun (WGS) entry which is preliminary data.</text>
</comment>
<dbReference type="PANTHER" id="PTHR42928">
    <property type="entry name" value="TRICARBOXYLATE-BINDING PROTEIN"/>
    <property type="match status" value="1"/>
</dbReference>
<dbReference type="PIRSF" id="PIRSF017082">
    <property type="entry name" value="YflP"/>
    <property type="match status" value="1"/>
</dbReference>
<feature type="signal peptide" evidence="2">
    <location>
        <begin position="1"/>
        <end position="35"/>
    </location>
</feature>
<evidence type="ECO:0000256" key="1">
    <source>
        <dbReference type="ARBA" id="ARBA00006987"/>
    </source>
</evidence>
<protein>
    <submittedName>
        <fullName evidence="3">Tripartite-type tricarboxylate transporter receptor subunit TctC</fullName>
    </submittedName>
</protein>
<dbReference type="SUPFAM" id="SSF53850">
    <property type="entry name" value="Periplasmic binding protein-like II"/>
    <property type="match status" value="1"/>
</dbReference>
<dbReference type="InterPro" id="IPR042100">
    <property type="entry name" value="Bug_dom1"/>
</dbReference>
<accession>A0A7Y9IS37</accession>
<evidence type="ECO:0000313" key="4">
    <source>
        <dbReference type="Proteomes" id="UP000542125"/>
    </source>
</evidence>
<dbReference type="PANTHER" id="PTHR42928:SF5">
    <property type="entry name" value="BLR1237 PROTEIN"/>
    <property type="match status" value="1"/>
</dbReference>
<dbReference type="CDD" id="cd13578">
    <property type="entry name" value="PBP2_Bug27"/>
    <property type="match status" value="1"/>
</dbReference>
<dbReference type="Gene3D" id="3.40.190.150">
    <property type="entry name" value="Bordetella uptake gene, domain 1"/>
    <property type="match status" value="1"/>
</dbReference>
<dbReference type="EMBL" id="JACBYR010000001">
    <property type="protein sequence ID" value="NYE81805.1"/>
    <property type="molecule type" value="Genomic_DNA"/>
</dbReference>
<dbReference type="AlphaFoldDB" id="A0A7Y9IS37"/>
<evidence type="ECO:0000313" key="3">
    <source>
        <dbReference type="EMBL" id="NYE81805.1"/>
    </source>
</evidence>
<keyword evidence="3" id="KW-0675">Receptor</keyword>
<sequence length="332" mass="34952">MRPHQSEVLRIAAYRCAPALAVAMLSTALAPGAQAAYPDRPIVFVVAYAPGGGTDTAARALARGLSTQLKQSIIVENRPGAGGTIGAGQVQRAAPDGYTFLFADPAFVINTGLMPNVGYNLKTDFTPVSTVTMSPLVLSVHPALPVKDIAALDELARTKPGGLSYSSAGIGTTPHMAGEMLRFATKAPFTHIPYKGSGPAMSNLVAGQLDFSFSTIAAAKPFIQQKMIKAIATTGPTRSAEFPDVPAIAETIPGYQVLFWTALFAPAKTPPAIIDAMNTAVRNALADPETKATIERSGDTATYLPTEKVGGFVDDELRRWNSLVKEANIRPE</sequence>
<dbReference type="Proteomes" id="UP000542125">
    <property type="component" value="Unassembled WGS sequence"/>
</dbReference>
<feature type="chain" id="PRO_5031098613" evidence="2">
    <location>
        <begin position="36"/>
        <end position="332"/>
    </location>
</feature>
<dbReference type="InterPro" id="IPR005064">
    <property type="entry name" value="BUG"/>
</dbReference>
<comment type="similarity">
    <text evidence="1">Belongs to the UPF0065 (bug) family.</text>
</comment>
<keyword evidence="4" id="KW-1185">Reference proteome</keyword>
<dbReference type="Pfam" id="PF03401">
    <property type="entry name" value="TctC"/>
    <property type="match status" value="1"/>
</dbReference>
<gene>
    <name evidence="3" type="ORF">FHW18_001076</name>
</gene>
<proteinExistence type="inferred from homology"/>
<dbReference type="RefSeq" id="WP_179584102.1">
    <property type="nucleotide sequence ID" value="NZ_JACBYR010000001.1"/>
</dbReference>
<reference evidence="3 4" key="1">
    <citation type="submission" date="2020-07" db="EMBL/GenBank/DDBJ databases">
        <title>Genomic Encyclopedia of Type Strains, Phase IV (KMG-V): Genome sequencing to study the core and pangenomes of soil and plant-associated prokaryotes.</title>
        <authorList>
            <person name="Whitman W."/>
        </authorList>
    </citation>
    <scope>NUCLEOTIDE SEQUENCE [LARGE SCALE GENOMIC DNA]</scope>
    <source>
        <strain evidence="3 4">SAS40</strain>
    </source>
</reference>
<name>A0A7Y9IS37_9BURK</name>
<dbReference type="Gene3D" id="3.40.190.10">
    <property type="entry name" value="Periplasmic binding protein-like II"/>
    <property type="match status" value="1"/>
</dbReference>
<evidence type="ECO:0000256" key="2">
    <source>
        <dbReference type="SAM" id="SignalP"/>
    </source>
</evidence>
<keyword evidence="2" id="KW-0732">Signal</keyword>